<keyword evidence="7 8" id="KW-0472">Membrane</keyword>
<feature type="transmembrane region" description="Helical" evidence="8">
    <location>
        <begin position="300"/>
        <end position="318"/>
    </location>
</feature>
<dbReference type="InterPro" id="IPR000522">
    <property type="entry name" value="ABC_transptr_permease_BtuC"/>
</dbReference>
<organism evidence="9 10">
    <name type="scientific">Rhodovulum sulfidophilum</name>
    <name type="common">Rhodobacter sulfidophilus</name>
    <dbReference type="NCBI Taxonomy" id="35806"/>
    <lineage>
        <taxon>Bacteria</taxon>
        <taxon>Pseudomonadati</taxon>
        <taxon>Pseudomonadota</taxon>
        <taxon>Alphaproteobacteria</taxon>
        <taxon>Rhodobacterales</taxon>
        <taxon>Paracoccaceae</taxon>
        <taxon>Rhodovulum</taxon>
    </lineage>
</organism>
<dbReference type="AlphaFoldDB" id="A0A2W5N8D8"/>
<dbReference type="Proteomes" id="UP000249185">
    <property type="component" value="Unassembled WGS sequence"/>
</dbReference>
<evidence type="ECO:0000313" key="10">
    <source>
        <dbReference type="Proteomes" id="UP000249185"/>
    </source>
</evidence>
<reference evidence="9 10" key="1">
    <citation type="submission" date="2017-08" db="EMBL/GenBank/DDBJ databases">
        <title>Infants hospitalized years apart are colonized by the same room-sourced microbial strains.</title>
        <authorList>
            <person name="Brooks B."/>
            <person name="Olm M.R."/>
            <person name="Firek B.A."/>
            <person name="Baker R."/>
            <person name="Thomas B.C."/>
            <person name="Morowitz M.J."/>
            <person name="Banfield J.F."/>
        </authorList>
    </citation>
    <scope>NUCLEOTIDE SEQUENCE [LARGE SCALE GENOMIC DNA]</scope>
    <source>
        <strain evidence="9">S2_005_002_R2_34</strain>
    </source>
</reference>
<comment type="caution">
    <text evidence="9">The sequence shown here is derived from an EMBL/GenBank/DDBJ whole genome shotgun (WGS) entry which is preliminary data.</text>
</comment>
<evidence type="ECO:0000256" key="3">
    <source>
        <dbReference type="ARBA" id="ARBA00022448"/>
    </source>
</evidence>
<feature type="transmembrane region" description="Helical" evidence="8">
    <location>
        <begin position="57"/>
        <end position="77"/>
    </location>
</feature>
<feature type="transmembrane region" description="Helical" evidence="8">
    <location>
        <begin position="231"/>
        <end position="258"/>
    </location>
</feature>
<evidence type="ECO:0000256" key="4">
    <source>
        <dbReference type="ARBA" id="ARBA00022475"/>
    </source>
</evidence>
<evidence type="ECO:0000256" key="8">
    <source>
        <dbReference type="SAM" id="Phobius"/>
    </source>
</evidence>
<comment type="subcellular location">
    <subcellularLocation>
        <location evidence="1">Cell membrane</location>
        <topology evidence="1">Multi-pass membrane protein</topology>
    </subcellularLocation>
</comment>
<dbReference type="CDD" id="cd06550">
    <property type="entry name" value="TM_ABC_iron-siderophores_like"/>
    <property type="match status" value="1"/>
</dbReference>
<keyword evidence="3" id="KW-0813">Transport</keyword>
<evidence type="ECO:0000256" key="6">
    <source>
        <dbReference type="ARBA" id="ARBA00022989"/>
    </source>
</evidence>
<feature type="transmembrane region" description="Helical" evidence="8">
    <location>
        <begin position="141"/>
        <end position="164"/>
    </location>
</feature>
<evidence type="ECO:0000256" key="5">
    <source>
        <dbReference type="ARBA" id="ARBA00022692"/>
    </source>
</evidence>
<evidence type="ECO:0000256" key="7">
    <source>
        <dbReference type="ARBA" id="ARBA00023136"/>
    </source>
</evidence>
<keyword evidence="6 8" id="KW-1133">Transmembrane helix</keyword>
<protein>
    <submittedName>
        <fullName evidence="9">Iron ABC transporter permease</fullName>
    </submittedName>
</protein>
<keyword evidence="4" id="KW-1003">Cell membrane</keyword>
<comment type="similarity">
    <text evidence="2">Belongs to the binding-protein-dependent transport system permease family. FecCD subfamily.</text>
</comment>
<feature type="transmembrane region" description="Helical" evidence="8">
    <location>
        <begin position="270"/>
        <end position="288"/>
    </location>
</feature>
<evidence type="ECO:0000256" key="1">
    <source>
        <dbReference type="ARBA" id="ARBA00004651"/>
    </source>
</evidence>
<accession>A0A2W5N8D8</accession>
<sequence length="323" mass="32152">MTGRAGGFGLLLLAALALLAVWAMSVGGGDIGLGRVFAALATPGTERADLIVTTVRLPRVLAAVAVGAALAVAGGIMQAMTANPLAEPGLLGVNAGAAFGVVIAIAFLDVTATRALVWIAFLGAALAAAAVHALGRGAAPIRLVLAGVVVTTFLGALTASILVLDAQTLDTVRLWTAGSLAGRRMPEIATVLPYLVPALCAALLASRHFTTMSLGADAAAMLGQSPLRWRAAGAAIVVGLAGGAVALAGPLGFVGLLAPHIARRAVGGDYQRLLPIALLAGAILALAADTLPRALLGRDVPAGVTLTLIGAPVLVWIARRRTG</sequence>
<evidence type="ECO:0000256" key="2">
    <source>
        <dbReference type="ARBA" id="ARBA00007935"/>
    </source>
</evidence>
<dbReference type="PANTHER" id="PTHR30472">
    <property type="entry name" value="FERRIC ENTEROBACTIN TRANSPORT SYSTEM PERMEASE PROTEIN"/>
    <property type="match status" value="1"/>
</dbReference>
<dbReference type="GO" id="GO:0005886">
    <property type="term" value="C:plasma membrane"/>
    <property type="evidence" value="ECO:0007669"/>
    <property type="project" value="UniProtKB-SubCell"/>
</dbReference>
<feature type="transmembrane region" description="Helical" evidence="8">
    <location>
        <begin position="89"/>
        <end position="109"/>
    </location>
</feature>
<name>A0A2W5N8D8_RHOSU</name>
<dbReference type="GO" id="GO:0022857">
    <property type="term" value="F:transmembrane transporter activity"/>
    <property type="evidence" value="ECO:0007669"/>
    <property type="project" value="InterPro"/>
</dbReference>
<dbReference type="EMBL" id="QFPW01000019">
    <property type="protein sequence ID" value="PZQ47035.1"/>
    <property type="molecule type" value="Genomic_DNA"/>
</dbReference>
<dbReference type="SUPFAM" id="SSF81345">
    <property type="entry name" value="ABC transporter involved in vitamin B12 uptake, BtuC"/>
    <property type="match status" value="1"/>
</dbReference>
<dbReference type="GO" id="GO:0033214">
    <property type="term" value="P:siderophore-iron import into cell"/>
    <property type="evidence" value="ECO:0007669"/>
    <property type="project" value="TreeGrafter"/>
</dbReference>
<dbReference type="Gene3D" id="1.10.3470.10">
    <property type="entry name" value="ABC transporter involved in vitamin B12 uptake, BtuC"/>
    <property type="match status" value="1"/>
</dbReference>
<feature type="transmembrane region" description="Helical" evidence="8">
    <location>
        <begin position="115"/>
        <end position="134"/>
    </location>
</feature>
<proteinExistence type="inferred from homology"/>
<evidence type="ECO:0000313" key="9">
    <source>
        <dbReference type="EMBL" id="PZQ47035.1"/>
    </source>
</evidence>
<dbReference type="PANTHER" id="PTHR30472:SF1">
    <property type="entry name" value="FE(3+) DICITRATE TRANSPORT SYSTEM PERMEASE PROTEIN FECC-RELATED"/>
    <property type="match status" value="1"/>
</dbReference>
<gene>
    <name evidence="9" type="ORF">DI556_18790</name>
</gene>
<keyword evidence="5 8" id="KW-0812">Transmembrane</keyword>
<dbReference type="InterPro" id="IPR037294">
    <property type="entry name" value="ABC_BtuC-like"/>
</dbReference>
<dbReference type="Pfam" id="PF01032">
    <property type="entry name" value="FecCD"/>
    <property type="match status" value="1"/>
</dbReference>